<accession>A0A840Y892</accession>
<sequence>MAERRNYTDAYWWSRDGLRLHYRDYAGPADKPPILCLPGLTRNARDFEMLADRLAGAWRVLCLDFRGRGESAYAKDPMSYVPLTYLQDVEALVHELAIERFVSVGTSLGGIVTMLLAATDRARLAGVVLNDVGPELNPSGLARIRTYVGKAVWHPTWMHAARHVAEAHGDVYPGYGVEEWLCMAKRLYRVNSSGRIVLDYDMKIAEPFRVPGNEAGPDLWPTLDAMRGRPVLVVRGERSDILSAPAAEKMAARLDDAELVTVPGVGHAPALDEPEVIAAMERTLARVR</sequence>
<dbReference type="Gene3D" id="3.40.50.1820">
    <property type="entry name" value="alpha/beta hydrolase"/>
    <property type="match status" value="1"/>
</dbReference>
<dbReference type="InterPro" id="IPR050471">
    <property type="entry name" value="AB_hydrolase"/>
</dbReference>
<reference evidence="2 3" key="1">
    <citation type="submission" date="2020-08" db="EMBL/GenBank/DDBJ databases">
        <title>Genomic Encyclopedia of Type Strains, Phase IV (KMG-IV): sequencing the most valuable type-strain genomes for metagenomic binning, comparative biology and taxonomic classification.</title>
        <authorList>
            <person name="Goeker M."/>
        </authorList>
    </citation>
    <scope>NUCLEOTIDE SEQUENCE [LARGE SCALE GENOMIC DNA]</scope>
    <source>
        <strain evidence="2 3">DSM 26736</strain>
    </source>
</reference>
<keyword evidence="3" id="KW-1185">Reference proteome</keyword>
<protein>
    <submittedName>
        <fullName evidence="2">Pimeloyl-ACP methyl ester carboxylesterase</fullName>
    </submittedName>
</protein>
<dbReference type="InterPro" id="IPR029058">
    <property type="entry name" value="AB_hydrolase_fold"/>
</dbReference>
<feature type="domain" description="AB hydrolase-1" evidence="1">
    <location>
        <begin position="34"/>
        <end position="279"/>
    </location>
</feature>
<gene>
    <name evidence="2" type="ORF">FHT02_000749</name>
</gene>
<dbReference type="Pfam" id="PF12697">
    <property type="entry name" value="Abhydrolase_6"/>
    <property type="match status" value="1"/>
</dbReference>
<evidence type="ECO:0000259" key="1">
    <source>
        <dbReference type="Pfam" id="PF12697"/>
    </source>
</evidence>
<name>A0A840Y892_9SPHN</name>
<dbReference type="EMBL" id="JACIJF010000002">
    <property type="protein sequence ID" value="MBB5709527.1"/>
    <property type="molecule type" value="Genomic_DNA"/>
</dbReference>
<dbReference type="PANTHER" id="PTHR43433:SF5">
    <property type="entry name" value="AB HYDROLASE-1 DOMAIN-CONTAINING PROTEIN"/>
    <property type="match status" value="1"/>
</dbReference>
<dbReference type="RefSeq" id="WP_184084394.1">
    <property type="nucleotide sequence ID" value="NZ_JACIJF010000002.1"/>
</dbReference>
<organism evidence="2 3">
    <name type="scientific">Sphingomonas xinjiangensis</name>
    <dbReference type="NCBI Taxonomy" id="643568"/>
    <lineage>
        <taxon>Bacteria</taxon>
        <taxon>Pseudomonadati</taxon>
        <taxon>Pseudomonadota</taxon>
        <taxon>Alphaproteobacteria</taxon>
        <taxon>Sphingomonadales</taxon>
        <taxon>Sphingomonadaceae</taxon>
        <taxon>Sphingomonas</taxon>
    </lineage>
</organism>
<proteinExistence type="predicted"/>
<dbReference type="SUPFAM" id="SSF53474">
    <property type="entry name" value="alpha/beta-Hydrolases"/>
    <property type="match status" value="1"/>
</dbReference>
<dbReference type="InterPro" id="IPR000073">
    <property type="entry name" value="AB_hydrolase_1"/>
</dbReference>
<dbReference type="AlphaFoldDB" id="A0A840Y892"/>
<comment type="caution">
    <text evidence="2">The sequence shown here is derived from an EMBL/GenBank/DDBJ whole genome shotgun (WGS) entry which is preliminary data.</text>
</comment>
<dbReference type="PANTHER" id="PTHR43433">
    <property type="entry name" value="HYDROLASE, ALPHA/BETA FOLD FAMILY PROTEIN"/>
    <property type="match status" value="1"/>
</dbReference>
<evidence type="ECO:0000313" key="2">
    <source>
        <dbReference type="EMBL" id="MBB5709527.1"/>
    </source>
</evidence>
<dbReference type="Proteomes" id="UP000527143">
    <property type="component" value="Unassembled WGS sequence"/>
</dbReference>
<evidence type="ECO:0000313" key="3">
    <source>
        <dbReference type="Proteomes" id="UP000527143"/>
    </source>
</evidence>